<evidence type="ECO:0000313" key="14">
    <source>
        <dbReference type="Proteomes" id="UP000436088"/>
    </source>
</evidence>
<dbReference type="PROSITE" id="PS51709">
    <property type="entry name" value="G_TRME"/>
    <property type="match status" value="1"/>
</dbReference>
<evidence type="ECO:0000256" key="11">
    <source>
        <dbReference type="RuleBase" id="RU003313"/>
    </source>
</evidence>
<dbReference type="GO" id="GO:0042802">
    <property type="term" value="F:identical protein binding"/>
    <property type="evidence" value="ECO:0007669"/>
    <property type="project" value="UniProtKB-ARBA"/>
</dbReference>
<dbReference type="InterPro" id="IPR004520">
    <property type="entry name" value="GTPase_MnmE"/>
</dbReference>
<dbReference type="InterPro" id="IPR027368">
    <property type="entry name" value="MnmE_dom2"/>
</dbReference>
<evidence type="ECO:0000259" key="12">
    <source>
        <dbReference type="PROSITE" id="PS51709"/>
    </source>
</evidence>
<dbReference type="FunFam" id="3.40.50.300:FF:000494">
    <property type="entry name" value="tRNA modification GTPase MnmE"/>
    <property type="match status" value="1"/>
</dbReference>
<dbReference type="PANTHER" id="PTHR42714:SF2">
    <property type="entry name" value="TRNA MODIFICATION GTPASE GTPBP3, MITOCHONDRIAL"/>
    <property type="match status" value="1"/>
</dbReference>
<dbReference type="InterPro" id="IPR025867">
    <property type="entry name" value="MnmE_helical"/>
</dbReference>
<organism evidence="13 14">
    <name type="scientific">Hibiscus syriacus</name>
    <name type="common">Rose of Sharon</name>
    <dbReference type="NCBI Taxonomy" id="106335"/>
    <lineage>
        <taxon>Eukaryota</taxon>
        <taxon>Viridiplantae</taxon>
        <taxon>Streptophyta</taxon>
        <taxon>Embryophyta</taxon>
        <taxon>Tracheophyta</taxon>
        <taxon>Spermatophyta</taxon>
        <taxon>Magnoliopsida</taxon>
        <taxon>eudicotyledons</taxon>
        <taxon>Gunneridae</taxon>
        <taxon>Pentapetalae</taxon>
        <taxon>rosids</taxon>
        <taxon>malvids</taxon>
        <taxon>Malvales</taxon>
        <taxon>Malvaceae</taxon>
        <taxon>Malvoideae</taxon>
        <taxon>Hibiscus</taxon>
    </lineage>
</organism>
<dbReference type="NCBIfam" id="TIGR00450">
    <property type="entry name" value="mnmE_trmE_thdF"/>
    <property type="match status" value="1"/>
</dbReference>
<dbReference type="GO" id="GO:0002098">
    <property type="term" value="P:tRNA wobble uridine modification"/>
    <property type="evidence" value="ECO:0007669"/>
    <property type="project" value="TreeGrafter"/>
</dbReference>
<evidence type="ECO:0000256" key="2">
    <source>
        <dbReference type="ARBA" id="ARBA00011043"/>
    </source>
</evidence>
<keyword evidence="3" id="KW-0963">Cytoplasm</keyword>
<evidence type="ECO:0000256" key="8">
    <source>
        <dbReference type="ARBA" id="ARBA00022842"/>
    </source>
</evidence>
<dbReference type="AlphaFoldDB" id="A0A6A2WQ37"/>
<dbReference type="EMBL" id="VEPZ02001768">
    <property type="protein sequence ID" value="KAE8656300.1"/>
    <property type="molecule type" value="Genomic_DNA"/>
</dbReference>
<dbReference type="InterPro" id="IPR027266">
    <property type="entry name" value="TrmE/GcvT-like"/>
</dbReference>
<dbReference type="GO" id="GO:0009507">
    <property type="term" value="C:chloroplast"/>
    <property type="evidence" value="ECO:0007669"/>
    <property type="project" value="UniProtKB-SubCell"/>
</dbReference>
<dbReference type="InterPro" id="IPR027417">
    <property type="entry name" value="P-loop_NTPase"/>
</dbReference>
<dbReference type="Gene3D" id="3.40.50.300">
    <property type="entry name" value="P-loop containing nucleotide triphosphate hydrolases"/>
    <property type="match status" value="1"/>
</dbReference>
<feature type="domain" description="TrmE-type G" evidence="12">
    <location>
        <begin position="329"/>
        <end position="495"/>
    </location>
</feature>
<dbReference type="Pfam" id="PF01926">
    <property type="entry name" value="MMR_HSR1"/>
    <property type="match status" value="1"/>
</dbReference>
<comment type="caution">
    <text evidence="13">The sequence shown here is derived from an EMBL/GenBank/DDBJ whole genome shotgun (WGS) entry which is preliminary data.</text>
</comment>
<dbReference type="NCBIfam" id="TIGR00231">
    <property type="entry name" value="small_GTP"/>
    <property type="match status" value="1"/>
</dbReference>
<evidence type="ECO:0000256" key="1">
    <source>
        <dbReference type="ARBA" id="ARBA00004229"/>
    </source>
</evidence>
<evidence type="ECO:0000256" key="5">
    <source>
        <dbReference type="ARBA" id="ARBA00022723"/>
    </source>
</evidence>
<comment type="subcellular location">
    <subcellularLocation>
        <location evidence="1">Plastid</location>
        <location evidence="1">Chloroplast</location>
    </subcellularLocation>
</comment>
<dbReference type="FunFam" id="3.30.1360.120:FF:000003">
    <property type="entry name" value="tRNA modification GTPase MnmE"/>
    <property type="match status" value="1"/>
</dbReference>
<accession>A0A6A2WQ37</accession>
<keyword evidence="14" id="KW-1185">Reference proteome</keyword>
<keyword evidence="10 11" id="KW-0342">GTP-binding</keyword>
<dbReference type="PANTHER" id="PTHR42714">
    <property type="entry name" value="TRNA MODIFICATION GTPASE GTPBP3"/>
    <property type="match status" value="1"/>
</dbReference>
<name>A0A6A2WQ37_HIBSY</name>
<reference evidence="13" key="1">
    <citation type="submission" date="2019-09" db="EMBL/GenBank/DDBJ databases">
        <title>Draft genome information of white flower Hibiscus syriacus.</title>
        <authorList>
            <person name="Kim Y.-M."/>
        </authorList>
    </citation>
    <scope>NUCLEOTIDE SEQUENCE [LARGE SCALE GENOMIC DNA]</scope>
    <source>
        <strain evidence="13">YM2019G1</strain>
    </source>
</reference>
<dbReference type="GO" id="GO:0005525">
    <property type="term" value="F:GTP binding"/>
    <property type="evidence" value="ECO:0007669"/>
    <property type="project" value="UniProtKB-KW"/>
</dbReference>
<keyword evidence="8" id="KW-0460">Magnesium</keyword>
<dbReference type="Pfam" id="PF10396">
    <property type="entry name" value="TrmE_N"/>
    <property type="match status" value="1"/>
</dbReference>
<keyword evidence="6 11" id="KW-0547">Nucleotide-binding</keyword>
<dbReference type="GO" id="GO:0003924">
    <property type="term" value="F:GTPase activity"/>
    <property type="evidence" value="ECO:0007669"/>
    <property type="project" value="InterPro"/>
</dbReference>
<dbReference type="Gene3D" id="3.30.1360.120">
    <property type="entry name" value="Probable tRNA modification gtpase trme, domain 1"/>
    <property type="match status" value="1"/>
</dbReference>
<dbReference type="CDD" id="cd14858">
    <property type="entry name" value="TrmE_N"/>
    <property type="match status" value="1"/>
</dbReference>
<dbReference type="InterPro" id="IPR031168">
    <property type="entry name" value="G_TrmE"/>
</dbReference>
<dbReference type="InterPro" id="IPR005225">
    <property type="entry name" value="Small_GTP-bd"/>
</dbReference>
<evidence type="ECO:0000256" key="9">
    <source>
        <dbReference type="ARBA" id="ARBA00022958"/>
    </source>
</evidence>
<dbReference type="SUPFAM" id="SSF116878">
    <property type="entry name" value="TrmE connector domain"/>
    <property type="match status" value="1"/>
</dbReference>
<dbReference type="CDD" id="cd04164">
    <property type="entry name" value="trmE"/>
    <property type="match status" value="1"/>
</dbReference>
<evidence type="ECO:0000256" key="3">
    <source>
        <dbReference type="ARBA" id="ARBA00022490"/>
    </source>
</evidence>
<sequence length="574" mass="62276">MALLPSLRTVATRFYRPTKPPPKLILSSLLFPKKLSSLPPRTQPLKPLSSTRQETTFVSNNDERLVGLGSVNQDDSIQAQSSTSTIAAIVTSLGGPPAAVGIVRLSGPTAVDIAGRVFFPAKKMKNKKRIDSGSDSWRPASHVVEYGVVLDSQGKVVDEVLAVPMLAPKSYTREDVVELQCHGSEVCLRRVLMLCLEAGARLAEPGEFTLRAFLNGRLDLSQAENVGKLISAKSVAAADAALAGIQAFSSLRGRCIELITEIEARLDFDDEMPPLDINLIMNRIHAMSQDLEHALETANYDKLLQSGLQAVHLMFKICINDAVASISKILQIAIVGRPNVGKSSLLNIWSKSDRAIVTEIAGTTRDVVEASVSVAGVPVTLLDTAGIRETDDIVEKIGVERSEAVAMGADVIIMTVSAIDGWTMEDTKLLERIQSNKGSTSIPMILVINKIDCASSACSDWVDRETKSFGKHVFTCAITGQGIHDLEKSILEIVGLNKIPTGGRRWTVNQRQCEQLMRAKEALVRLISTIKEELPLDFWTIDLKEAALALGQIGGEDISEEILSNIFDKFCIGK</sequence>
<dbReference type="Gene3D" id="1.20.120.430">
    <property type="entry name" value="tRNA modification GTPase MnmE domain 2"/>
    <property type="match status" value="1"/>
</dbReference>
<dbReference type="InterPro" id="IPR006073">
    <property type="entry name" value="GTP-bd"/>
</dbReference>
<gene>
    <name evidence="13" type="ORF">F3Y22_tig00117005pilonHSYRG00366</name>
</gene>
<comment type="similarity">
    <text evidence="2 11">Belongs to the TRAFAC class TrmE-Era-EngA-EngB-Septin-like GTPase superfamily. TrmE GTPase family.</text>
</comment>
<keyword evidence="5" id="KW-0479">Metal-binding</keyword>
<dbReference type="SUPFAM" id="SSF52540">
    <property type="entry name" value="P-loop containing nucleoside triphosphate hydrolases"/>
    <property type="match status" value="1"/>
</dbReference>
<dbReference type="GO" id="GO:0005829">
    <property type="term" value="C:cytosol"/>
    <property type="evidence" value="ECO:0007669"/>
    <property type="project" value="TreeGrafter"/>
</dbReference>
<evidence type="ECO:0000313" key="13">
    <source>
        <dbReference type="EMBL" id="KAE8656300.1"/>
    </source>
</evidence>
<evidence type="ECO:0000256" key="6">
    <source>
        <dbReference type="ARBA" id="ARBA00022741"/>
    </source>
</evidence>
<dbReference type="Proteomes" id="UP000436088">
    <property type="component" value="Unassembled WGS sequence"/>
</dbReference>
<dbReference type="Pfam" id="PF12631">
    <property type="entry name" value="MnmE_helical"/>
    <property type="match status" value="1"/>
</dbReference>
<keyword evidence="7" id="KW-0378">Hydrolase</keyword>
<evidence type="ECO:0000256" key="7">
    <source>
        <dbReference type="ARBA" id="ARBA00022801"/>
    </source>
</evidence>
<dbReference type="HAMAP" id="MF_00379">
    <property type="entry name" value="GTPase_MnmE"/>
    <property type="match status" value="1"/>
</dbReference>
<evidence type="ECO:0000256" key="4">
    <source>
        <dbReference type="ARBA" id="ARBA00022694"/>
    </source>
</evidence>
<keyword evidence="4 11" id="KW-0819">tRNA processing</keyword>
<dbReference type="GO" id="GO:0046872">
    <property type="term" value="F:metal ion binding"/>
    <property type="evidence" value="ECO:0007669"/>
    <property type="project" value="UniProtKB-KW"/>
</dbReference>
<keyword evidence="9" id="KW-0630">Potassium</keyword>
<evidence type="ECO:0000256" key="10">
    <source>
        <dbReference type="ARBA" id="ARBA00023134"/>
    </source>
</evidence>
<protein>
    <submittedName>
        <fullName evidence="13">Sulfate transporter 1.3-like isoform X1</fullName>
    </submittedName>
</protein>
<dbReference type="GO" id="GO:0030488">
    <property type="term" value="P:tRNA methylation"/>
    <property type="evidence" value="ECO:0007669"/>
    <property type="project" value="TreeGrafter"/>
</dbReference>
<dbReference type="InterPro" id="IPR018948">
    <property type="entry name" value="GTP-bd_TrmE_N"/>
</dbReference>
<proteinExistence type="inferred from homology"/>